<dbReference type="PANTHER" id="PTHR44154">
    <property type="entry name" value="QUINONE OXIDOREDUCTASE"/>
    <property type="match status" value="1"/>
</dbReference>
<dbReference type="EMBL" id="JBDPGJ010000007">
    <property type="protein sequence ID" value="MEX0408987.1"/>
    <property type="molecule type" value="Genomic_DNA"/>
</dbReference>
<dbReference type="Gene3D" id="3.40.50.720">
    <property type="entry name" value="NAD(P)-binding Rossmann-like Domain"/>
    <property type="match status" value="1"/>
</dbReference>
<organism evidence="3 4">
    <name type="scientific">Aquibium pacificus</name>
    <dbReference type="NCBI Taxonomy" id="3153579"/>
    <lineage>
        <taxon>Bacteria</taxon>
        <taxon>Pseudomonadati</taxon>
        <taxon>Pseudomonadota</taxon>
        <taxon>Alphaproteobacteria</taxon>
        <taxon>Hyphomicrobiales</taxon>
        <taxon>Phyllobacteriaceae</taxon>
        <taxon>Aquibium</taxon>
    </lineage>
</organism>
<dbReference type="InterPro" id="IPR011032">
    <property type="entry name" value="GroES-like_sf"/>
</dbReference>
<dbReference type="SMART" id="SM00829">
    <property type="entry name" value="PKS_ER"/>
    <property type="match status" value="1"/>
</dbReference>
<dbReference type="CDD" id="cd08253">
    <property type="entry name" value="zeta_crystallin"/>
    <property type="match status" value="1"/>
</dbReference>
<gene>
    <name evidence="3" type="ORF">ABGN05_25430</name>
</gene>
<evidence type="ECO:0000313" key="3">
    <source>
        <dbReference type="EMBL" id="MEX0408987.1"/>
    </source>
</evidence>
<dbReference type="InterPro" id="IPR051603">
    <property type="entry name" value="Zinc-ADH_QOR/CCCR"/>
</dbReference>
<dbReference type="SUPFAM" id="SSF50129">
    <property type="entry name" value="GroES-like"/>
    <property type="match status" value="1"/>
</dbReference>
<dbReference type="Pfam" id="PF00107">
    <property type="entry name" value="ADH_zinc_N"/>
    <property type="match status" value="1"/>
</dbReference>
<evidence type="ECO:0000256" key="1">
    <source>
        <dbReference type="ARBA" id="ARBA00022857"/>
    </source>
</evidence>
<comment type="caution">
    <text evidence="3">The sequence shown here is derived from an EMBL/GenBank/DDBJ whole genome shotgun (WGS) entry which is preliminary data.</text>
</comment>
<name>A0ABV3SQA5_9HYPH</name>
<feature type="domain" description="Enoyl reductase (ER)" evidence="2">
    <location>
        <begin position="12"/>
        <end position="330"/>
    </location>
</feature>
<keyword evidence="4" id="KW-1185">Reference proteome</keyword>
<dbReference type="InterPro" id="IPR036291">
    <property type="entry name" value="NAD(P)-bd_dom_sf"/>
</dbReference>
<evidence type="ECO:0000313" key="4">
    <source>
        <dbReference type="Proteomes" id="UP001556692"/>
    </source>
</evidence>
<dbReference type="RefSeq" id="WP_367956840.1">
    <property type="nucleotide sequence ID" value="NZ_JBDPGJ010000007.1"/>
</dbReference>
<dbReference type="Gene3D" id="3.90.180.10">
    <property type="entry name" value="Medium-chain alcohol dehydrogenases, catalytic domain"/>
    <property type="match status" value="1"/>
</dbReference>
<reference evidence="3 4" key="1">
    <citation type="submission" date="2024-05" db="EMBL/GenBank/DDBJ databases">
        <authorList>
            <person name="Jiang F."/>
        </authorList>
    </citation>
    <scope>NUCLEOTIDE SEQUENCE [LARGE SCALE GENOMIC DNA]</scope>
    <source>
        <strain evidence="3 4">LZ166</strain>
    </source>
</reference>
<keyword evidence="1" id="KW-0521">NADP</keyword>
<dbReference type="InterPro" id="IPR013154">
    <property type="entry name" value="ADH-like_N"/>
</dbReference>
<dbReference type="SUPFAM" id="SSF51735">
    <property type="entry name" value="NAD(P)-binding Rossmann-fold domains"/>
    <property type="match status" value="1"/>
</dbReference>
<dbReference type="PANTHER" id="PTHR44154:SF1">
    <property type="entry name" value="QUINONE OXIDOREDUCTASE"/>
    <property type="match status" value="1"/>
</dbReference>
<dbReference type="Proteomes" id="UP001556692">
    <property type="component" value="Unassembled WGS sequence"/>
</dbReference>
<evidence type="ECO:0000259" key="2">
    <source>
        <dbReference type="SMART" id="SM00829"/>
    </source>
</evidence>
<protein>
    <submittedName>
        <fullName evidence="3">NADPH:quinone reductase</fullName>
    </submittedName>
</protein>
<dbReference type="InterPro" id="IPR013149">
    <property type="entry name" value="ADH-like_C"/>
</dbReference>
<dbReference type="InterPro" id="IPR020843">
    <property type="entry name" value="ER"/>
</dbReference>
<dbReference type="Pfam" id="PF08240">
    <property type="entry name" value="ADH_N"/>
    <property type="match status" value="1"/>
</dbReference>
<accession>A0ABV3SQA5</accession>
<sequence length="332" mass="34406">MLAATYTRTGPAAEVLVVDHRPDPVPGPGEVLVRVHASGINPADVKRRAGWNGMQMEHPLVIPHTDGAGEIVEVGAGVDRARIGERVWLWNAQGGYGTAGRAFGTAAGLIAIDADQAVRLPDEFDFVAGACIGVPAMTAFRAVHADGPVEGQTILVNGAAGAVGHCAVQIAAAGGAHVIGTVGNEQAAAHVMAGGAFATIDRRREDVFARVMDLTDGTGVDRVIEVDFASNMALDAAVLKANGTVASYSSSSNPQPVLPYYAFQSKGANLRFIQGFAIPAAARREGEALIARLAAARRLTIAIARTYPLSEIARAHLDVERGGNLGNVVVTI</sequence>
<proteinExistence type="predicted"/>